<reference evidence="8 9" key="1">
    <citation type="journal article" date="2016" name="Nat. Commun.">
        <title>Thousands of microbial genomes shed light on interconnected biogeochemical processes in an aquifer system.</title>
        <authorList>
            <person name="Anantharaman K."/>
            <person name="Brown C.T."/>
            <person name="Hug L.A."/>
            <person name="Sharon I."/>
            <person name="Castelle C.J."/>
            <person name="Probst A.J."/>
            <person name="Thomas B.C."/>
            <person name="Singh A."/>
            <person name="Wilkins M.J."/>
            <person name="Karaoz U."/>
            <person name="Brodie E.L."/>
            <person name="Williams K.H."/>
            <person name="Hubbard S.S."/>
            <person name="Banfield J.F."/>
        </authorList>
    </citation>
    <scope>NUCLEOTIDE SEQUENCE [LARGE SCALE GENOMIC DNA]</scope>
</reference>
<name>A0A1F6CL82_9BACT</name>
<dbReference type="Pfam" id="PF04138">
    <property type="entry name" value="GtrA_DPMS_TM"/>
    <property type="match status" value="1"/>
</dbReference>
<dbReference type="Proteomes" id="UP000176445">
    <property type="component" value="Unassembled WGS sequence"/>
</dbReference>
<evidence type="ECO:0000313" key="8">
    <source>
        <dbReference type="EMBL" id="OGG49760.1"/>
    </source>
</evidence>
<evidence type="ECO:0000256" key="4">
    <source>
        <dbReference type="ARBA" id="ARBA00022989"/>
    </source>
</evidence>
<feature type="domain" description="GtrA/DPMS transmembrane" evidence="7">
    <location>
        <begin position="24"/>
        <end position="140"/>
    </location>
</feature>
<dbReference type="InterPro" id="IPR051401">
    <property type="entry name" value="GtrA_CellWall_Glycosyl"/>
</dbReference>
<evidence type="ECO:0000256" key="1">
    <source>
        <dbReference type="ARBA" id="ARBA00004141"/>
    </source>
</evidence>
<comment type="similarity">
    <text evidence="2">Belongs to the GtrA family.</text>
</comment>
<dbReference type="EMBL" id="MFKW01000067">
    <property type="protein sequence ID" value="OGG49760.1"/>
    <property type="molecule type" value="Genomic_DNA"/>
</dbReference>
<gene>
    <name evidence="8" type="ORF">A2704_03560</name>
</gene>
<evidence type="ECO:0000256" key="5">
    <source>
        <dbReference type="ARBA" id="ARBA00023136"/>
    </source>
</evidence>
<dbReference type="InterPro" id="IPR007267">
    <property type="entry name" value="GtrA_DPMS_TM"/>
</dbReference>
<keyword evidence="4 6" id="KW-1133">Transmembrane helix</keyword>
<feature type="transmembrane region" description="Helical" evidence="6">
    <location>
        <begin position="115"/>
        <end position="135"/>
    </location>
</feature>
<organism evidence="8 9">
    <name type="scientific">Candidatus Kaiserbacteria bacterium RIFCSPHIGHO2_01_FULL_54_36b</name>
    <dbReference type="NCBI Taxonomy" id="1798483"/>
    <lineage>
        <taxon>Bacteria</taxon>
        <taxon>Candidatus Kaiseribacteriota</taxon>
    </lineage>
</organism>
<comment type="subcellular location">
    <subcellularLocation>
        <location evidence="1">Membrane</location>
        <topology evidence="1">Multi-pass membrane protein</topology>
    </subcellularLocation>
</comment>
<feature type="transmembrane region" description="Helical" evidence="6">
    <location>
        <begin position="22"/>
        <end position="44"/>
    </location>
</feature>
<dbReference type="PANTHER" id="PTHR38459">
    <property type="entry name" value="PROPHAGE BACTOPRENOL-LINKED GLUCOSE TRANSLOCASE HOMOLOG"/>
    <property type="match status" value="1"/>
</dbReference>
<protein>
    <recommendedName>
        <fullName evidence="7">GtrA/DPMS transmembrane domain-containing protein</fullName>
    </recommendedName>
</protein>
<proteinExistence type="inferred from homology"/>
<accession>A0A1F6CL82</accession>
<evidence type="ECO:0000256" key="6">
    <source>
        <dbReference type="SAM" id="Phobius"/>
    </source>
</evidence>
<keyword evidence="5 6" id="KW-0472">Membrane</keyword>
<dbReference type="GO" id="GO:0005886">
    <property type="term" value="C:plasma membrane"/>
    <property type="evidence" value="ECO:0007669"/>
    <property type="project" value="TreeGrafter"/>
</dbReference>
<evidence type="ECO:0000256" key="2">
    <source>
        <dbReference type="ARBA" id="ARBA00009399"/>
    </source>
</evidence>
<evidence type="ECO:0000313" key="9">
    <source>
        <dbReference type="Proteomes" id="UP000176445"/>
    </source>
</evidence>
<dbReference type="PANTHER" id="PTHR38459:SF1">
    <property type="entry name" value="PROPHAGE BACTOPRENOL-LINKED GLUCOSE TRANSLOCASE HOMOLOG"/>
    <property type="match status" value="1"/>
</dbReference>
<keyword evidence="3 6" id="KW-0812">Transmembrane</keyword>
<dbReference type="GO" id="GO:0000271">
    <property type="term" value="P:polysaccharide biosynthetic process"/>
    <property type="evidence" value="ECO:0007669"/>
    <property type="project" value="InterPro"/>
</dbReference>
<comment type="caution">
    <text evidence="8">The sequence shown here is derived from an EMBL/GenBank/DDBJ whole genome shotgun (WGS) entry which is preliminary data.</text>
</comment>
<dbReference type="AlphaFoldDB" id="A0A1F6CL82"/>
<sequence length="148" mass="16782">MTQLAALHDWAEALLGARVFRLLRYLISGGTAAATNLTAFFLLVHFGHVYYLYASVIAFIMSIAVSFTMQKFWTFRDTPLYDVHTQFARYLIVILANLALNTTLVYLLVEKAGVWYLAAQFVATVVIAVTGYFAYRHFVFRDRISPPA</sequence>
<feature type="transmembrane region" description="Helical" evidence="6">
    <location>
        <begin position="50"/>
        <end position="69"/>
    </location>
</feature>
<feature type="transmembrane region" description="Helical" evidence="6">
    <location>
        <begin position="90"/>
        <end position="109"/>
    </location>
</feature>
<evidence type="ECO:0000259" key="7">
    <source>
        <dbReference type="Pfam" id="PF04138"/>
    </source>
</evidence>
<evidence type="ECO:0000256" key="3">
    <source>
        <dbReference type="ARBA" id="ARBA00022692"/>
    </source>
</evidence>